<dbReference type="Gene3D" id="3.40.190.150">
    <property type="entry name" value="Bordetella uptake gene, domain 1"/>
    <property type="match status" value="1"/>
</dbReference>
<dbReference type="PIRSF" id="PIRSF017082">
    <property type="entry name" value="YflP"/>
    <property type="match status" value="1"/>
</dbReference>
<sequence length="344" mass="36459">MRQPDSHILNRPDARLQRRHFLGGTAALIAAVSIFGHGPAMAQEYPGKPIRVIVPFPPGGSTDTASRIMSESLSGIMKQTFVVENKSGAAGTIGTASVTRAKADGYTLGIGPVGSTIIAKLIGMQVPYDPVNDLIPIGNIGSLPLVVAVKADLPVNSLADLVELAKSKPGKLSYGTSGAGTPGHLAFEYFKDLASIDIVHVAYRGDSPLTTDMLGGQLEVGILTGPAAAAQVASGKMKYLAVTSGQRYPQLPDVPTVIESGYKDFNIEIWNLLIAPSATDPKILQKLNEAMNTFLQQDKAKTTLKAQGYLPPVLMSLEEVKKFVAADRKKWETIVNTTGVRIGD</sequence>
<dbReference type="OrthoDB" id="8681431at2"/>
<dbReference type="PANTHER" id="PTHR42928:SF5">
    <property type="entry name" value="BLR1237 PROTEIN"/>
    <property type="match status" value="1"/>
</dbReference>
<dbReference type="InterPro" id="IPR042100">
    <property type="entry name" value="Bug_dom1"/>
</dbReference>
<keyword evidence="3" id="KW-1185">Reference proteome</keyword>
<evidence type="ECO:0000256" key="1">
    <source>
        <dbReference type="ARBA" id="ARBA00006987"/>
    </source>
</evidence>
<dbReference type="Gene3D" id="3.40.190.10">
    <property type="entry name" value="Periplasmic binding protein-like II"/>
    <property type="match status" value="1"/>
</dbReference>
<evidence type="ECO:0000313" key="2">
    <source>
        <dbReference type="EMBL" id="PLC52140.1"/>
    </source>
</evidence>
<dbReference type="InterPro" id="IPR005064">
    <property type="entry name" value="BUG"/>
</dbReference>
<dbReference type="InterPro" id="IPR006311">
    <property type="entry name" value="TAT_signal"/>
</dbReference>
<comment type="similarity">
    <text evidence="1">Belongs to the UPF0065 (bug) family.</text>
</comment>
<comment type="caution">
    <text evidence="2">The sequence shown here is derived from an EMBL/GenBank/DDBJ whole genome shotgun (WGS) entry which is preliminary data.</text>
</comment>
<dbReference type="CDD" id="cd07012">
    <property type="entry name" value="PBP2_Bug_TTT"/>
    <property type="match status" value="1"/>
</dbReference>
<dbReference type="Pfam" id="PF03401">
    <property type="entry name" value="TctC"/>
    <property type="match status" value="1"/>
</dbReference>
<reference evidence="2 3" key="1">
    <citation type="submission" date="2017-10" db="EMBL/GenBank/DDBJ databases">
        <title>Two draft genome sequences of Pusillimonas sp. strains isolated from a nitrate- and radionuclide-contaminated groundwater in Russia.</title>
        <authorList>
            <person name="Grouzdev D.S."/>
            <person name="Tourova T.P."/>
            <person name="Goeva M.A."/>
            <person name="Babich T.L."/>
            <person name="Sokolova D.S."/>
            <person name="Abdullin R."/>
            <person name="Poltaraus A.B."/>
            <person name="Toshchakov S.V."/>
            <person name="Nazina T.N."/>
        </authorList>
    </citation>
    <scope>NUCLEOTIDE SEQUENCE [LARGE SCALE GENOMIC DNA]</scope>
    <source>
        <strain evidence="2 3">JR1/69-2-13</strain>
    </source>
</reference>
<evidence type="ECO:0008006" key="4">
    <source>
        <dbReference type="Google" id="ProtNLM"/>
    </source>
</evidence>
<proteinExistence type="inferred from homology"/>
<dbReference type="PANTHER" id="PTHR42928">
    <property type="entry name" value="TRICARBOXYLATE-BINDING PROTEIN"/>
    <property type="match status" value="1"/>
</dbReference>
<name>A0A2N4UAU7_9BURK</name>
<dbReference type="SUPFAM" id="SSF53850">
    <property type="entry name" value="Periplasmic binding protein-like II"/>
    <property type="match status" value="1"/>
</dbReference>
<gene>
    <name evidence="2" type="ORF">CR155_19745</name>
</gene>
<dbReference type="RefSeq" id="WP_102071761.1">
    <property type="nucleotide sequence ID" value="NZ_PDNV01000016.1"/>
</dbReference>
<organism evidence="2 3">
    <name type="scientific">Pollutimonas nitritireducens</name>
    <dbReference type="NCBI Taxonomy" id="2045209"/>
    <lineage>
        <taxon>Bacteria</taxon>
        <taxon>Pseudomonadati</taxon>
        <taxon>Pseudomonadota</taxon>
        <taxon>Betaproteobacteria</taxon>
        <taxon>Burkholderiales</taxon>
        <taxon>Alcaligenaceae</taxon>
        <taxon>Pollutimonas</taxon>
    </lineage>
</organism>
<evidence type="ECO:0000313" key="3">
    <source>
        <dbReference type="Proteomes" id="UP000234328"/>
    </source>
</evidence>
<dbReference type="EMBL" id="PDNV01000016">
    <property type="protein sequence ID" value="PLC52140.1"/>
    <property type="molecule type" value="Genomic_DNA"/>
</dbReference>
<dbReference type="AlphaFoldDB" id="A0A2N4UAU7"/>
<dbReference type="PROSITE" id="PS51318">
    <property type="entry name" value="TAT"/>
    <property type="match status" value="1"/>
</dbReference>
<accession>A0A2N4UAU7</accession>
<protein>
    <recommendedName>
        <fullName evidence="4">Tripartite tricarboxylate transporter substrate binding protein</fullName>
    </recommendedName>
</protein>
<dbReference type="Proteomes" id="UP000234328">
    <property type="component" value="Unassembled WGS sequence"/>
</dbReference>